<evidence type="ECO:0000313" key="8">
    <source>
        <dbReference type="EMBL" id="SNT32105.1"/>
    </source>
</evidence>
<dbReference type="Pfam" id="PF01740">
    <property type="entry name" value="STAS"/>
    <property type="match status" value="1"/>
</dbReference>
<dbReference type="SMART" id="SM00100">
    <property type="entry name" value="cNMP"/>
    <property type="match status" value="1"/>
</dbReference>
<protein>
    <submittedName>
        <fullName evidence="8">Sulfate permease, MFS superfamily</fullName>
    </submittedName>
</protein>
<feature type="transmembrane region" description="Helical" evidence="5">
    <location>
        <begin position="144"/>
        <end position="162"/>
    </location>
</feature>
<feature type="domain" description="Cyclic nucleotide-binding" evidence="6">
    <location>
        <begin position="586"/>
        <end position="669"/>
    </location>
</feature>
<dbReference type="CDD" id="cd07042">
    <property type="entry name" value="STAS_SulP_like_sulfate_transporter"/>
    <property type="match status" value="1"/>
</dbReference>
<reference evidence="8 9" key="1">
    <citation type="submission" date="2017-06" db="EMBL/GenBank/DDBJ databases">
        <authorList>
            <person name="Kim H.J."/>
            <person name="Triplett B.A."/>
        </authorList>
    </citation>
    <scope>NUCLEOTIDE SEQUENCE [LARGE SCALE GENOMIC DNA]</scope>
    <source>
        <strain evidence="8 9">DSM 29339</strain>
    </source>
</reference>
<keyword evidence="3 5" id="KW-1133">Transmembrane helix</keyword>
<keyword evidence="9" id="KW-1185">Reference proteome</keyword>
<evidence type="ECO:0000256" key="4">
    <source>
        <dbReference type="ARBA" id="ARBA00023136"/>
    </source>
</evidence>
<evidence type="ECO:0000256" key="2">
    <source>
        <dbReference type="ARBA" id="ARBA00022692"/>
    </source>
</evidence>
<gene>
    <name evidence="8" type="ORF">SAMN05421757_110147</name>
</gene>
<evidence type="ECO:0000256" key="1">
    <source>
        <dbReference type="ARBA" id="ARBA00004141"/>
    </source>
</evidence>
<evidence type="ECO:0000259" key="7">
    <source>
        <dbReference type="PROSITE" id="PS50801"/>
    </source>
</evidence>
<accession>A0A239LP17</accession>
<dbReference type="SUPFAM" id="SSF51206">
    <property type="entry name" value="cAMP-binding domain-like"/>
    <property type="match status" value="1"/>
</dbReference>
<feature type="transmembrane region" description="Helical" evidence="5">
    <location>
        <begin position="206"/>
        <end position="222"/>
    </location>
</feature>
<evidence type="ECO:0000259" key="6">
    <source>
        <dbReference type="PROSITE" id="PS50042"/>
    </source>
</evidence>
<dbReference type="Gene3D" id="3.30.750.24">
    <property type="entry name" value="STAS domain"/>
    <property type="match status" value="1"/>
</dbReference>
<dbReference type="Pfam" id="PF00027">
    <property type="entry name" value="cNMP_binding"/>
    <property type="match status" value="1"/>
</dbReference>
<feature type="transmembrane region" description="Helical" evidence="5">
    <location>
        <begin position="327"/>
        <end position="344"/>
    </location>
</feature>
<feature type="transmembrane region" description="Helical" evidence="5">
    <location>
        <begin position="242"/>
        <end position="269"/>
    </location>
</feature>
<dbReference type="Gene3D" id="2.60.120.10">
    <property type="entry name" value="Jelly Rolls"/>
    <property type="match status" value="1"/>
</dbReference>
<dbReference type="OrthoDB" id="9771198at2"/>
<dbReference type="SUPFAM" id="SSF52091">
    <property type="entry name" value="SpoIIaa-like"/>
    <property type="match status" value="1"/>
</dbReference>
<feature type="transmembrane region" description="Helical" evidence="5">
    <location>
        <begin position="20"/>
        <end position="42"/>
    </location>
</feature>
<dbReference type="InterPro" id="IPR036513">
    <property type="entry name" value="STAS_dom_sf"/>
</dbReference>
<dbReference type="InterPro" id="IPR052706">
    <property type="entry name" value="Membrane-Transporter-like"/>
</dbReference>
<evidence type="ECO:0000256" key="3">
    <source>
        <dbReference type="ARBA" id="ARBA00022989"/>
    </source>
</evidence>
<feature type="transmembrane region" description="Helical" evidence="5">
    <location>
        <begin position="381"/>
        <end position="406"/>
    </location>
</feature>
<organism evidence="8 9">
    <name type="scientific">Tropicimonas sediminicola</name>
    <dbReference type="NCBI Taxonomy" id="1031541"/>
    <lineage>
        <taxon>Bacteria</taxon>
        <taxon>Pseudomonadati</taxon>
        <taxon>Pseudomonadota</taxon>
        <taxon>Alphaproteobacteria</taxon>
        <taxon>Rhodobacterales</taxon>
        <taxon>Roseobacteraceae</taxon>
        <taxon>Tropicimonas</taxon>
    </lineage>
</organism>
<dbReference type="InterPro" id="IPR011547">
    <property type="entry name" value="SLC26A/SulP_dom"/>
</dbReference>
<dbReference type="InterPro" id="IPR018490">
    <property type="entry name" value="cNMP-bd_dom_sf"/>
</dbReference>
<feature type="transmembrane region" description="Helical" evidence="5">
    <location>
        <begin position="106"/>
        <end position="132"/>
    </location>
</feature>
<sequence length="711" mass="74032">MSKPKVPGAPLVLSAARGLLAGGLAALVAAFYLVSFVQLMVLPVAPEFLNTALTFAFAASAVTAVLVVFQTGSGGVVWQAQSIAVVALQAPVAEIAAAMSGAPPEAAFATLAALLSATAVLAGLGMAAIGFLRGGALGKAVPHPVLGAFLASAGAMLVYHALHGLSGPASGWLTAEAAAAWGPPFAIALLCLAVSRLPWGRRLEPVLLIAGAAATAALMRGEQGAEPMSGLSAELPLLTGPVAWNVVLGQMPAAAAAAGLAVLSVLMNLTSLDRMPREPIDIDRTLRRCLPVNMIAALVSGIVTFPSYTLTRLAWSVAPRSGRFGEVAMACVAVLILVVGVDALARLPQAFFAFLLIYLGVGILHRWLWVEARRMPPPDTLLMIAILGVTLAYGFGPGIAAGLLAGSIRFTLAYARLPVLRAAYDARLRLSSTERGPTETRRLIDAGRETSIVHLAGFMFFGSVRRIETDLARALRPEGRRRVLLDLSAVRGVDISAAEAIHQSMRRAKAVGAEIVLCGMSPAVARDLARAGDGPLPSAPDLDTALRQVEEEILCGALSGSATDSALTQILRRIEALGPEGPPMRRELRPGDALFLRGEAAESFAMLEQGRLVATLGAATIEGERVAHFLPGAVVGEIGFLTGGTRTANVIAETPCVVFLVSRDAIERLKRADPAAALELLELIGSAVAQRLARTTALLHIHQRPPGAKRR</sequence>
<dbReference type="GO" id="GO:0016020">
    <property type="term" value="C:membrane"/>
    <property type="evidence" value="ECO:0007669"/>
    <property type="project" value="UniProtKB-SubCell"/>
</dbReference>
<dbReference type="EMBL" id="FZOY01000010">
    <property type="protein sequence ID" value="SNT32105.1"/>
    <property type="molecule type" value="Genomic_DNA"/>
</dbReference>
<dbReference type="PROSITE" id="PS50801">
    <property type="entry name" value="STAS"/>
    <property type="match status" value="1"/>
</dbReference>
<dbReference type="PROSITE" id="PS50042">
    <property type="entry name" value="CNMP_BINDING_3"/>
    <property type="match status" value="1"/>
</dbReference>
<feature type="transmembrane region" description="Helical" evidence="5">
    <location>
        <begin position="48"/>
        <end position="69"/>
    </location>
</feature>
<keyword evidence="2 5" id="KW-0812">Transmembrane</keyword>
<comment type="subcellular location">
    <subcellularLocation>
        <location evidence="1">Membrane</location>
        <topology evidence="1">Multi-pass membrane protein</topology>
    </subcellularLocation>
</comment>
<name>A0A239LP17_9RHOB</name>
<dbReference type="Proteomes" id="UP000198426">
    <property type="component" value="Unassembled WGS sequence"/>
</dbReference>
<dbReference type="InterPro" id="IPR014710">
    <property type="entry name" value="RmlC-like_jellyroll"/>
</dbReference>
<evidence type="ECO:0000256" key="5">
    <source>
        <dbReference type="SAM" id="Phobius"/>
    </source>
</evidence>
<dbReference type="RefSeq" id="WP_089235077.1">
    <property type="nucleotide sequence ID" value="NZ_FZOY01000010.1"/>
</dbReference>
<feature type="transmembrane region" description="Helical" evidence="5">
    <location>
        <begin position="174"/>
        <end position="194"/>
    </location>
</feature>
<evidence type="ECO:0000313" key="9">
    <source>
        <dbReference type="Proteomes" id="UP000198426"/>
    </source>
</evidence>
<dbReference type="InterPro" id="IPR002645">
    <property type="entry name" value="STAS_dom"/>
</dbReference>
<dbReference type="InterPro" id="IPR000595">
    <property type="entry name" value="cNMP-bd_dom"/>
</dbReference>
<feature type="transmembrane region" description="Helical" evidence="5">
    <location>
        <begin position="351"/>
        <end position="369"/>
    </location>
</feature>
<dbReference type="CDD" id="cd00038">
    <property type="entry name" value="CAP_ED"/>
    <property type="match status" value="1"/>
</dbReference>
<feature type="domain" description="STAS" evidence="7">
    <location>
        <begin position="452"/>
        <end position="532"/>
    </location>
</feature>
<dbReference type="AlphaFoldDB" id="A0A239LP17"/>
<proteinExistence type="predicted"/>
<keyword evidence="4 5" id="KW-0472">Membrane</keyword>
<dbReference type="PANTHER" id="PTHR43310">
    <property type="entry name" value="SULFATE TRANSPORTER YBAR-RELATED"/>
    <property type="match status" value="1"/>
</dbReference>
<dbReference type="PANTHER" id="PTHR43310:SF2">
    <property type="entry name" value="SLC26A_SULP TRANSPORTER DOMAIN-CONTAINING PROTEIN"/>
    <property type="match status" value="1"/>
</dbReference>
<dbReference type="Pfam" id="PF00916">
    <property type="entry name" value="Sulfate_transp"/>
    <property type="match status" value="1"/>
</dbReference>
<feature type="transmembrane region" description="Helical" evidence="5">
    <location>
        <begin position="290"/>
        <end position="315"/>
    </location>
</feature>